<feature type="transmembrane region" description="Helical" evidence="1">
    <location>
        <begin position="16"/>
        <end position="37"/>
    </location>
</feature>
<keyword evidence="4" id="KW-1185">Reference proteome</keyword>
<gene>
    <name evidence="3" type="ORF">GCM10009747_19200</name>
</gene>
<evidence type="ECO:0000313" key="4">
    <source>
        <dbReference type="Proteomes" id="UP001500506"/>
    </source>
</evidence>
<evidence type="ECO:0000313" key="3">
    <source>
        <dbReference type="EMBL" id="GAA1760329.1"/>
    </source>
</evidence>
<keyword evidence="1" id="KW-1133">Transmembrane helix</keyword>
<evidence type="ECO:0000256" key="1">
    <source>
        <dbReference type="SAM" id="Phobius"/>
    </source>
</evidence>
<name>A0ABP4WV50_9MICO</name>
<comment type="caution">
    <text evidence="3">The sequence shown here is derived from an EMBL/GenBank/DDBJ whole genome shotgun (WGS) entry which is preliminary data.</text>
</comment>
<dbReference type="Gene3D" id="2.160.20.120">
    <property type="match status" value="1"/>
</dbReference>
<evidence type="ECO:0000259" key="2">
    <source>
        <dbReference type="Pfam" id="PF13349"/>
    </source>
</evidence>
<accession>A0ABP4WV50</accession>
<protein>
    <recommendedName>
        <fullName evidence="2">DUF4097 domain-containing protein</fullName>
    </recommendedName>
</protein>
<feature type="domain" description="DUF4097" evidence="2">
    <location>
        <begin position="64"/>
        <end position="273"/>
    </location>
</feature>
<keyword evidence="1" id="KW-0812">Transmembrane</keyword>
<keyword evidence="1" id="KW-0472">Membrane</keyword>
<dbReference type="EMBL" id="BAAANH010000004">
    <property type="protein sequence ID" value="GAA1760329.1"/>
    <property type="molecule type" value="Genomic_DNA"/>
</dbReference>
<reference evidence="4" key="1">
    <citation type="journal article" date="2019" name="Int. J. Syst. Evol. Microbiol.">
        <title>The Global Catalogue of Microorganisms (GCM) 10K type strain sequencing project: providing services to taxonomists for standard genome sequencing and annotation.</title>
        <authorList>
            <consortium name="The Broad Institute Genomics Platform"/>
            <consortium name="The Broad Institute Genome Sequencing Center for Infectious Disease"/>
            <person name="Wu L."/>
            <person name="Ma J."/>
        </authorList>
    </citation>
    <scope>NUCLEOTIDE SEQUENCE [LARGE SCALE GENOMIC DNA]</scope>
    <source>
        <strain evidence="4">JCM 14319</strain>
    </source>
</reference>
<dbReference type="Proteomes" id="UP001500506">
    <property type="component" value="Unassembled WGS sequence"/>
</dbReference>
<dbReference type="RefSeq" id="WP_232497866.1">
    <property type="nucleotide sequence ID" value="NZ_BAAANH010000004.1"/>
</dbReference>
<sequence>MSATDTPRPSHTGRTVALIVVGVIIVAMVAWLAAGVVRTALRPDASGTFEVDGRFDSVVLDGDLADVNVEYGDVARGELTLRQGDARTRLELDHEVRGDTLHVSLRHVREFGMPDLWWPWFGDRSAELVLVLPASLEREPIALDLSTDVGDIDVAGTFADVSARSHVGDVALRGTADSLDVHTDAGEIDLDRFSTEGELTARSAVGDVTLELEALPSGLRVESEVGQVHVDLPEGHYALTTDTDLGDVDVDATSDPSAARQYEFTTSVGDISVRS</sequence>
<organism evidence="3 4">
    <name type="scientific">Agromyces humatus</name>
    <dbReference type="NCBI Taxonomy" id="279573"/>
    <lineage>
        <taxon>Bacteria</taxon>
        <taxon>Bacillati</taxon>
        <taxon>Actinomycetota</taxon>
        <taxon>Actinomycetes</taxon>
        <taxon>Micrococcales</taxon>
        <taxon>Microbacteriaceae</taxon>
        <taxon>Agromyces</taxon>
    </lineage>
</organism>
<dbReference type="Pfam" id="PF13349">
    <property type="entry name" value="DUF4097"/>
    <property type="match status" value="1"/>
</dbReference>
<proteinExistence type="predicted"/>
<dbReference type="InterPro" id="IPR025164">
    <property type="entry name" value="Toastrack_DUF4097"/>
</dbReference>